<keyword evidence="3" id="KW-1185">Reference proteome</keyword>
<feature type="chain" id="PRO_5036839630" description="Carboxypeptidase regulatory-like domain-containing protein" evidence="1">
    <location>
        <begin position="19"/>
        <end position="81"/>
    </location>
</feature>
<dbReference type="EMBL" id="BMGL01000008">
    <property type="protein sequence ID" value="GGE14586.1"/>
    <property type="molecule type" value="Genomic_DNA"/>
</dbReference>
<evidence type="ECO:0000256" key="1">
    <source>
        <dbReference type="SAM" id="SignalP"/>
    </source>
</evidence>
<comment type="caution">
    <text evidence="2">The sequence shown here is derived from an EMBL/GenBank/DDBJ whole genome shotgun (WGS) entry which is preliminary data.</text>
</comment>
<sequence length="81" mass="9149">MKNLKYFFLILFTTTAFAQNLTGVIQDSTGIALPYTNLIASPIENSDAQITFSISDEKGRYKLELKKAIPYKIEITHMGFL</sequence>
<dbReference type="RefSeq" id="WP_188406205.1">
    <property type="nucleotide sequence ID" value="NZ_BMGL01000008.1"/>
</dbReference>
<feature type="signal peptide" evidence="1">
    <location>
        <begin position="1"/>
        <end position="18"/>
    </location>
</feature>
<organism evidence="2 3">
    <name type="scientific">Psychroflexus salis</name>
    <dbReference type="NCBI Taxonomy" id="1526574"/>
    <lineage>
        <taxon>Bacteria</taxon>
        <taxon>Pseudomonadati</taxon>
        <taxon>Bacteroidota</taxon>
        <taxon>Flavobacteriia</taxon>
        <taxon>Flavobacteriales</taxon>
        <taxon>Flavobacteriaceae</taxon>
        <taxon>Psychroflexus</taxon>
    </lineage>
</organism>
<dbReference type="AlphaFoldDB" id="A0A916ZUD3"/>
<evidence type="ECO:0008006" key="4">
    <source>
        <dbReference type="Google" id="ProtNLM"/>
    </source>
</evidence>
<reference evidence="2 3" key="1">
    <citation type="journal article" date="2014" name="Int. J. Syst. Evol. Microbiol.">
        <title>Complete genome sequence of Corynebacterium casei LMG S-19264T (=DSM 44701T), isolated from a smear-ripened cheese.</title>
        <authorList>
            <consortium name="US DOE Joint Genome Institute (JGI-PGF)"/>
            <person name="Walter F."/>
            <person name="Albersmeier A."/>
            <person name="Kalinowski J."/>
            <person name="Ruckert C."/>
        </authorList>
    </citation>
    <scope>NUCLEOTIDE SEQUENCE [LARGE SCALE GENOMIC DNA]</scope>
    <source>
        <strain evidence="2 3">CGMCC 1.12925</strain>
    </source>
</reference>
<proteinExistence type="predicted"/>
<accession>A0A916ZUD3</accession>
<gene>
    <name evidence="2" type="ORF">GCM10010831_14930</name>
</gene>
<keyword evidence="1" id="KW-0732">Signal</keyword>
<evidence type="ECO:0000313" key="3">
    <source>
        <dbReference type="Proteomes" id="UP000599688"/>
    </source>
</evidence>
<name>A0A916ZUD3_9FLAO</name>
<dbReference type="InterPro" id="IPR008969">
    <property type="entry name" value="CarboxyPept-like_regulatory"/>
</dbReference>
<protein>
    <recommendedName>
        <fullName evidence="4">Carboxypeptidase regulatory-like domain-containing protein</fullName>
    </recommendedName>
</protein>
<dbReference type="Proteomes" id="UP000599688">
    <property type="component" value="Unassembled WGS sequence"/>
</dbReference>
<dbReference type="SUPFAM" id="SSF49464">
    <property type="entry name" value="Carboxypeptidase regulatory domain-like"/>
    <property type="match status" value="1"/>
</dbReference>
<evidence type="ECO:0000313" key="2">
    <source>
        <dbReference type="EMBL" id="GGE14586.1"/>
    </source>
</evidence>